<evidence type="ECO:0000256" key="1">
    <source>
        <dbReference type="ARBA" id="ARBA00023186"/>
    </source>
</evidence>
<keyword evidence="3" id="KW-1185">Reference proteome</keyword>
<dbReference type="AlphaFoldDB" id="A0A3N1Y561"/>
<dbReference type="OrthoDB" id="9795302at2"/>
<gene>
    <name evidence="2" type="ORF">EDC57_1617</name>
</gene>
<organism evidence="2 3">
    <name type="scientific">Inmirania thermothiophila</name>
    <dbReference type="NCBI Taxonomy" id="1750597"/>
    <lineage>
        <taxon>Bacteria</taxon>
        <taxon>Pseudomonadati</taxon>
        <taxon>Pseudomonadota</taxon>
        <taxon>Gammaproteobacteria</taxon>
        <taxon>Chromatiales</taxon>
        <taxon>Ectothiorhodospiraceae</taxon>
        <taxon>Inmirania</taxon>
    </lineage>
</organism>
<dbReference type="EMBL" id="RJVI01000002">
    <property type="protein sequence ID" value="ROR32417.1"/>
    <property type="molecule type" value="Genomic_DNA"/>
</dbReference>
<dbReference type="InterPro" id="IPR020945">
    <property type="entry name" value="DMSO/NO3_reduct_chaperone"/>
</dbReference>
<dbReference type="Proteomes" id="UP000276634">
    <property type="component" value="Unassembled WGS sequence"/>
</dbReference>
<dbReference type="InterPro" id="IPR050289">
    <property type="entry name" value="TorD/DmsD_chaperones"/>
</dbReference>
<keyword evidence="1" id="KW-0143">Chaperone</keyword>
<evidence type="ECO:0000313" key="2">
    <source>
        <dbReference type="EMBL" id="ROR32417.1"/>
    </source>
</evidence>
<evidence type="ECO:0000313" key="3">
    <source>
        <dbReference type="Proteomes" id="UP000276634"/>
    </source>
</evidence>
<reference evidence="2 3" key="1">
    <citation type="submission" date="2018-11" db="EMBL/GenBank/DDBJ databases">
        <title>Genomic Encyclopedia of Type Strains, Phase IV (KMG-IV): sequencing the most valuable type-strain genomes for metagenomic binning, comparative biology and taxonomic classification.</title>
        <authorList>
            <person name="Goeker M."/>
        </authorList>
    </citation>
    <scope>NUCLEOTIDE SEQUENCE [LARGE SCALE GENOMIC DNA]</scope>
    <source>
        <strain evidence="2 3">DSM 100275</strain>
    </source>
</reference>
<dbReference type="Pfam" id="PF02613">
    <property type="entry name" value="Nitrate_red_del"/>
    <property type="match status" value="1"/>
</dbReference>
<dbReference type="SUPFAM" id="SSF89155">
    <property type="entry name" value="TorD-like"/>
    <property type="match status" value="1"/>
</dbReference>
<dbReference type="Gene3D" id="1.10.3480.10">
    <property type="entry name" value="TorD-like"/>
    <property type="match status" value="1"/>
</dbReference>
<comment type="caution">
    <text evidence="2">The sequence shown here is derived from an EMBL/GenBank/DDBJ whole genome shotgun (WGS) entry which is preliminary data.</text>
</comment>
<dbReference type="PANTHER" id="PTHR34227">
    <property type="entry name" value="CHAPERONE PROTEIN YCDY"/>
    <property type="match status" value="1"/>
</dbReference>
<dbReference type="InterPro" id="IPR036411">
    <property type="entry name" value="TorD-like_sf"/>
</dbReference>
<sequence length="226" mass="24807">MEPMETAAGAALVRARIYELLACGFVPPDGGHAAHLRGPYLAQWAEVAAALDDAVGLTEPLRELGERLRATAPEALRDLYDHLFEPQGRMAAPPYEGEYTRPTPQHDLLLSAQLADIAGFYRAFGLEPSEAHPDRPDHVATELEFMHVLARKEAEAAACGEDEHWAVTREAEVKFLRDHLGRWTEAFRERVEDRGADSAYAALARLTARWVAFDAALLQAIPAGSG</sequence>
<dbReference type="PANTHER" id="PTHR34227:SF1">
    <property type="entry name" value="DIMETHYL SULFOXIDE REDUCTASE CHAPERONE-RELATED"/>
    <property type="match status" value="1"/>
</dbReference>
<name>A0A3N1Y561_9GAMM</name>
<accession>A0A3N1Y561</accession>
<dbReference type="RefSeq" id="WP_148051441.1">
    <property type="nucleotide sequence ID" value="NZ_RJVI01000002.1"/>
</dbReference>
<protein>
    <submittedName>
        <fullName evidence="2">DMSO reductase family type II enzyme chaperone</fullName>
    </submittedName>
</protein>
<proteinExistence type="predicted"/>